<dbReference type="InterPro" id="IPR000160">
    <property type="entry name" value="GGDEF_dom"/>
</dbReference>
<sequence>MYCVARVTGVRKYLAVCGIGAAFVALLFLRPFSGFAAAGTLALGVFMFLRQYRQPRPEGELRKGVTALLAAVPEDDPYRLLFEQSADGILLLAGGRFIDCNAAAVRLLGYADKDELTGLEPDSLSPVYQPDGRSSREKAEAMIRIALAGGSNRFEWQHVRANGHLVWVEVLLTRIVLGGRPVIHTVWRDIDARKRTEEEAARAHDYLQSILDNSPVGIVFLNGERRIERFNPAFQRLSGYSANALQGLSTESLYAHPEEYERVGREAYPELRRGGDFVTSVTLKRADGSQFTAALFGRAINPQALSEGFIWVIQDISDYERLEADQRLLARVFESSQAIMITDANEIIERVNPAFTRITGYSPEQAIGRTPRILKSGRHGAAFYAGIFQTLRQKGHWEGEVWNRRANGEVFPVWETISRVEDDSGQVTEHYISLFRDISEQKRLEAELEYQATFDRLTGAYNRQGTESYLERELERSRRHDHAMSVAMLDVDHFKEVNDRHGHDVGDRVLKGVIRRTLEAVRETDLVGRWGGEEFLLVLPETEAEAAERLAERVRGTVGEESYEGVGRISVSLGVAELATGETVEALVKRADEALYRAKQGGRDRVEMDPSLS</sequence>
<dbReference type="CDD" id="cd00130">
    <property type="entry name" value="PAS"/>
    <property type="match status" value="3"/>
</dbReference>
<dbReference type="SMART" id="SM00091">
    <property type="entry name" value="PAS"/>
    <property type="match status" value="3"/>
</dbReference>
<dbReference type="Pfam" id="PF13426">
    <property type="entry name" value="PAS_9"/>
    <property type="match status" value="2"/>
</dbReference>
<evidence type="ECO:0000313" key="6">
    <source>
        <dbReference type="EMBL" id="SFC99924.1"/>
    </source>
</evidence>
<dbReference type="InterPro" id="IPR035965">
    <property type="entry name" value="PAS-like_dom_sf"/>
</dbReference>
<dbReference type="GO" id="GO:0003824">
    <property type="term" value="F:catalytic activity"/>
    <property type="evidence" value="ECO:0007669"/>
    <property type="project" value="UniProtKB-ARBA"/>
</dbReference>
<dbReference type="PROSITE" id="PS50113">
    <property type="entry name" value="PAC"/>
    <property type="match status" value="1"/>
</dbReference>
<dbReference type="SUPFAM" id="SSF55073">
    <property type="entry name" value="Nucleotide cyclase"/>
    <property type="match status" value="1"/>
</dbReference>
<dbReference type="SMART" id="SM00086">
    <property type="entry name" value="PAC"/>
    <property type="match status" value="3"/>
</dbReference>
<dbReference type="NCBIfam" id="TIGR00229">
    <property type="entry name" value="sensory_box"/>
    <property type="match status" value="3"/>
</dbReference>
<dbReference type="InterPro" id="IPR000014">
    <property type="entry name" value="PAS"/>
</dbReference>
<dbReference type="STRING" id="1123397.SAMN05660831_00389"/>
<dbReference type="AlphaFoldDB" id="A0A1I1NQG8"/>
<dbReference type="Pfam" id="PF00990">
    <property type="entry name" value="GGDEF"/>
    <property type="match status" value="1"/>
</dbReference>
<keyword evidence="2" id="KW-0812">Transmembrane</keyword>
<dbReference type="SMART" id="SM00267">
    <property type="entry name" value="GGDEF"/>
    <property type="match status" value="1"/>
</dbReference>
<evidence type="ECO:0000256" key="1">
    <source>
        <dbReference type="ARBA" id="ARBA00001946"/>
    </source>
</evidence>
<protein>
    <submittedName>
        <fullName evidence="6">PAS domain S-box-containing protein/diguanylate cyclase (GGDEF) domain-containing protein</fullName>
    </submittedName>
</protein>
<proteinExistence type="predicted"/>
<dbReference type="PANTHER" id="PTHR46663">
    <property type="entry name" value="DIGUANYLATE CYCLASE DGCT-RELATED"/>
    <property type="match status" value="1"/>
</dbReference>
<dbReference type="Proteomes" id="UP000198611">
    <property type="component" value="Unassembled WGS sequence"/>
</dbReference>
<keyword evidence="7" id="KW-1185">Reference proteome</keyword>
<dbReference type="EMBL" id="FOMJ01000001">
    <property type="protein sequence ID" value="SFC99924.1"/>
    <property type="molecule type" value="Genomic_DNA"/>
</dbReference>
<organism evidence="6 7">
    <name type="scientific">Thiohalospira halophila DSM 15071</name>
    <dbReference type="NCBI Taxonomy" id="1123397"/>
    <lineage>
        <taxon>Bacteria</taxon>
        <taxon>Pseudomonadati</taxon>
        <taxon>Pseudomonadota</taxon>
        <taxon>Gammaproteobacteria</taxon>
        <taxon>Thiohalospirales</taxon>
        <taxon>Thiohalospiraceae</taxon>
        <taxon>Thiohalospira</taxon>
    </lineage>
</organism>
<dbReference type="Pfam" id="PF13188">
    <property type="entry name" value="PAS_8"/>
    <property type="match status" value="1"/>
</dbReference>
<evidence type="ECO:0000259" key="5">
    <source>
        <dbReference type="PROSITE" id="PS50887"/>
    </source>
</evidence>
<keyword evidence="2" id="KW-0472">Membrane</keyword>
<name>A0A1I1NQG8_9GAMM</name>
<dbReference type="NCBIfam" id="TIGR00254">
    <property type="entry name" value="GGDEF"/>
    <property type="match status" value="1"/>
</dbReference>
<feature type="domain" description="GGDEF" evidence="5">
    <location>
        <begin position="482"/>
        <end position="611"/>
    </location>
</feature>
<dbReference type="InterPro" id="IPR029787">
    <property type="entry name" value="Nucleotide_cyclase"/>
</dbReference>
<gene>
    <name evidence="6" type="ORF">SAMN05660831_00389</name>
</gene>
<evidence type="ECO:0000259" key="3">
    <source>
        <dbReference type="PROSITE" id="PS50112"/>
    </source>
</evidence>
<evidence type="ECO:0000313" key="7">
    <source>
        <dbReference type="Proteomes" id="UP000198611"/>
    </source>
</evidence>
<evidence type="ECO:0000256" key="2">
    <source>
        <dbReference type="SAM" id="Phobius"/>
    </source>
</evidence>
<reference evidence="6 7" key="1">
    <citation type="submission" date="2016-10" db="EMBL/GenBank/DDBJ databases">
        <authorList>
            <person name="de Groot N.N."/>
        </authorList>
    </citation>
    <scope>NUCLEOTIDE SEQUENCE [LARGE SCALE GENOMIC DNA]</scope>
    <source>
        <strain evidence="6 7">HL3</strain>
    </source>
</reference>
<dbReference type="Gene3D" id="3.30.450.20">
    <property type="entry name" value="PAS domain"/>
    <property type="match status" value="3"/>
</dbReference>
<dbReference type="InterPro" id="IPR000700">
    <property type="entry name" value="PAS-assoc_C"/>
</dbReference>
<dbReference type="PANTHER" id="PTHR46663:SF3">
    <property type="entry name" value="SLL0267 PROTEIN"/>
    <property type="match status" value="1"/>
</dbReference>
<dbReference type="InterPro" id="IPR043128">
    <property type="entry name" value="Rev_trsase/Diguanyl_cyclase"/>
</dbReference>
<keyword evidence="2" id="KW-1133">Transmembrane helix</keyword>
<dbReference type="PROSITE" id="PS50887">
    <property type="entry name" value="GGDEF"/>
    <property type="match status" value="1"/>
</dbReference>
<accession>A0A1I1NQG8</accession>
<evidence type="ECO:0000259" key="4">
    <source>
        <dbReference type="PROSITE" id="PS50113"/>
    </source>
</evidence>
<dbReference type="FunFam" id="3.30.70.270:FF:000001">
    <property type="entry name" value="Diguanylate cyclase domain protein"/>
    <property type="match status" value="1"/>
</dbReference>
<dbReference type="PROSITE" id="PS50112">
    <property type="entry name" value="PAS"/>
    <property type="match status" value="2"/>
</dbReference>
<feature type="domain" description="PAS" evidence="3">
    <location>
        <begin position="325"/>
        <end position="370"/>
    </location>
</feature>
<comment type="cofactor">
    <cofactor evidence="1">
        <name>Mg(2+)</name>
        <dbReference type="ChEBI" id="CHEBI:18420"/>
    </cofactor>
</comment>
<feature type="domain" description="PAS" evidence="3">
    <location>
        <begin position="203"/>
        <end position="274"/>
    </location>
</feature>
<dbReference type="InterPro" id="IPR001610">
    <property type="entry name" value="PAC"/>
</dbReference>
<feature type="domain" description="PAC" evidence="4">
    <location>
        <begin position="397"/>
        <end position="450"/>
    </location>
</feature>
<dbReference type="CDD" id="cd01949">
    <property type="entry name" value="GGDEF"/>
    <property type="match status" value="1"/>
</dbReference>
<feature type="transmembrane region" description="Helical" evidence="2">
    <location>
        <begin position="35"/>
        <end position="52"/>
    </location>
</feature>
<dbReference type="InterPro" id="IPR052163">
    <property type="entry name" value="DGC-Regulatory_Protein"/>
</dbReference>
<dbReference type="SUPFAM" id="SSF55785">
    <property type="entry name" value="PYP-like sensor domain (PAS domain)"/>
    <property type="match status" value="3"/>
</dbReference>
<dbReference type="Gene3D" id="3.30.70.270">
    <property type="match status" value="1"/>
</dbReference>